<keyword evidence="4" id="KW-0804">Transcription</keyword>
<proteinExistence type="inferred from homology"/>
<evidence type="ECO:0000256" key="3">
    <source>
        <dbReference type="ARBA" id="ARBA00023125"/>
    </source>
</evidence>
<dbReference type="AlphaFoldDB" id="A0A269Y0I5"/>
<evidence type="ECO:0000259" key="5">
    <source>
        <dbReference type="PROSITE" id="PS50931"/>
    </source>
</evidence>
<keyword evidence="3" id="KW-0238">DNA-binding</keyword>
<accession>A0A269Y0I5</accession>
<dbReference type="SUPFAM" id="SSF46785">
    <property type="entry name" value="Winged helix' DNA-binding domain"/>
    <property type="match status" value="1"/>
</dbReference>
<dbReference type="Gene3D" id="1.10.10.10">
    <property type="entry name" value="Winged helix-like DNA-binding domain superfamily/Winged helix DNA-binding domain"/>
    <property type="match status" value="1"/>
</dbReference>
<dbReference type="GO" id="GO:0003677">
    <property type="term" value="F:DNA binding"/>
    <property type="evidence" value="ECO:0007669"/>
    <property type="project" value="UniProtKB-KW"/>
</dbReference>
<comment type="similarity">
    <text evidence="1">Belongs to the LysR transcriptional regulatory family.</text>
</comment>
<dbReference type="EMBL" id="NCXK01000002">
    <property type="protein sequence ID" value="PAK79077.1"/>
    <property type="molecule type" value="Genomic_DNA"/>
</dbReference>
<dbReference type="PANTHER" id="PTHR30579">
    <property type="entry name" value="TRANSCRIPTIONAL REGULATOR"/>
    <property type="match status" value="1"/>
</dbReference>
<evidence type="ECO:0000256" key="2">
    <source>
        <dbReference type="ARBA" id="ARBA00023015"/>
    </source>
</evidence>
<evidence type="ECO:0000256" key="4">
    <source>
        <dbReference type="ARBA" id="ARBA00023163"/>
    </source>
</evidence>
<evidence type="ECO:0000313" key="6">
    <source>
        <dbReference type="EMBL" id="PAK79077.1"/>
    </source>
</evidence>
<dbReference type="Pfam" id="PF00126">
    <property type="entry name" value="HTH_1"/>
    <property type="match status" value="1"/>
</dbReference>
<name>A0A269Y0I5_9PROT</name>
<gene>
    <name evidence="6" type="ORF">B8X00_04225</name>
</gene>
<dbReference type="InterPro" id="IPR017685">
    <property type="entry name" value="ArgP"/>
</dbReference>
<dbReference type="OrthoDB" id="3252676at2"/>
<dbReference type="Proteomes" id="UP000216151">
    <property type="component" value="Unassembled WGS sequence"/>
</dbReference>
<dbReference type="InterPro" id="IPR036390">
    <property type="entry name" value="WH_DNA-bd_sf"/>
</dbReference>
<dbReference type="Pfam" id="PF03466">
    <property type="entry name" value="LysR_substrate"/>
    <property type="match status" value="1"/>
</dbReference>
<comment type="caution">
    <text evidence="6">The sequence shown here is derived from an EMBL/GenBank/DDBJ whole genome shotgun (WGS) entry which is preliminary data.</text>
</comment>
<reference evidence="6 7" key="1">
    <citation type="submission" date="2017-04" db="EMBL/GenBank/DDBJ databases">
        <title>Kefir bacterial isolates.</title>
        <authorList>
            <person name="Kim Y."/>
            <person name="Blasche S."/>
            <person name="Patil K.R."/>
        </authorList>
    </citation>
    <scope>NUCLEOTIDE SEQUENCE [LARGE SCALE GENOMIC DNA]</scope>
    <source>
        <strain evidence="6 7">KR</strain>
    </source>
</reference>
<dbReference type="NCBIfam" id="TIGR03298">
    <property type="entry name" value="argP"/>
    <property type="match status" value="1"/>
</dbReference>
<dbReference type="NCBIfam" id="NF002964">
    <property type="entry name" value="PRK03635.1"/>
    <property type="match status" value="1"/>
</dbReference>
<dbReference type="GO" id="GO:0003700">
    <property type="term" value="F:DNA-binding transcription factor activity"/>
    <property type="evidence" value="ECO:0007669"/>
    <property type="project" value="InterPro"/>
</dbReference>
<keyword evidence="7" id="KW-1185">Reference proteome</keyword>
<sequence length="300" mass="32982">MLDYAALGIVSAVVREGSFEGAAQALGITSSAISQRIKGYEEKLGALLIIRGQPCQPTTLGKALCAHIDKVRLLEAEIPQLSGDAALSVSRSPTLKIAVNADSLATWFPSAISGFVKESGVFLDLLIEDEAHTADRLRSGDVMAAVTADSRPVPGCRTLHLGALRYAACASPDFVQRYFSHGWTQDAFSNAPCMCFEKRDRLQTRWLQEVHQLPLPQQVHYIPTPQGFLDFALAGMGWGLQPLALAKAHLESGRLVELAPKHRVNVNLNWVIPRLKSKLLEKLTRNLKMQCLQSQYLERE</sequence>
<organism evidence="6 7">
    <name type="scientific">Acetobacter fabarum</name>
    <dbReference type="NCBI Taxonomy" id="483199"/>
    <lineage>
        <taxon>Bacteria</taxon>
        <taxon>Pseudomonadati</taxon>
        <taxon>Pseudomonadota</taxon>
        <taxon>Alphaproteobacteria</taxon>
        <taxon>Acetobacterales</taxon>
        <taxon>Acetobacteraceae</taxon>
        <taxon>Acetobacter</taxon>
    </lineage>
</organism>
<dbReference type="PANTHER" id="PTHR30579:SF2">
    <property type="entry name" value="HTH-TYPE TRANSCRIPTIONAL REGULATOR ARGP"/>
    <property type="match status" value="1"/>
</dbReference>
<evidence type="ECO:0000313" key="7">
    <source>
        <dbReference type="Proteomes" id="UP000216151"/>
    </source>
</evidence>
<dbReference type="PROSITE" id="PS50931">
    <property type="entry name" value="HTH_LYSR"/>
    <property type="match status" value="1"/>
</dbReference>
<dbReference type="InterPro" id="IPR005119">
    <property type="entry name" value="LysR_subst-bd"/>
</dbReference>
<feature type="domain" description="HTH lysR-type" evidence="5">
    <location>
        <begin position="2"/>
        <end position="58"/>
    </location>
</feature>
<dbReference type="NCBIfam" id="NF009888">
    <property type="entry name" value="PRK13348.1"/>
    <property type="match status" value="1"/>
</dbReference>
<dbReference type="Gene3D" id="3.40.190.290">
    <property type="match status" value="1"/>
</dbReference>
<keyword evidence="2" id="KW-0805">Transcription regulation</keyword>
<dbReference type="SUPFAM" id="SSF53850">
    <property type="entry name" value="Periplasmic binding protein-like II"/>
    <property type="match status" value="1"/>
</dbReference>
<dbReference type="RefSeq" id="WP_095349319.1">
    <property type="nucleotide sequence ID" value="NZ_JBDNMF010000013.1"/>
</dbReference>
<dbReference type="InterPro" id="IPR050176">
    <property type="entry name" value="LTTR"/>
</dbReference>
<dbReference type="InterPro" id="IPR000847">
    <property type="entry name" value="LysR_HTH_N"/>
</dbReference>
<protein>
    <submittedName>
        <fullName evidence="6">LysR family transcriptional regulator</fullName>
    </submittedName>
</protein>
<evidence type="ECO:0000256" key="1">
    <source>
        <dbReference type="ARBA" id="ARBA00009437"/>
    </source>
</evidence>
<dbReference type="InterPro" id="IPR036388">
    <property type="entry name" value="WH-like_DNA-bd_sf"/>
</dbReference>